<organism evidence="2 3">
    <name type="scientific">Saccharomyces mikatae IFO 1815</name>
    <dbReference type="NCBI Taxonomy" id="226126"/>
    <lineage>
        <taxon>Eukaryota</taxon>
        <taxon>Fungi</taxon>
        <taxon>Dikarya</taxon>
        <taxon>Ascomycota</taxon>
        <taxon>Saccharomycotina</taxon>
        <taxon>Saccharomycetes</taxon>
        <taxon>Saccharomycetales</taxon>
        <taxon>Saccharomycetaceae</taxon>
        <taxon>Saccharomyces</taxon>
    </lineage>
</organism>
<gene>
    <name evidence="2" type="primary">SMKI07G2790</name>
    <name evidence="2" type="ORF">SMKI_07G2790</name>
</gene>
<evidence type="ECO:0000313" key="3">
    <source>
        <dbReference type="Proteomes" id="UP001161438"/>
    </source>
</evidence>
<feature type="region of interest" description="Disordered" evidence="1">
    <location>
        <begin position="122"/>
        <end position="175"/>
    </location>
</feature>
<name>A0AA35J0V8_SACMI</name>
<accession>A0AA35J0V8</accession>
<reference evidence="2" key="1">
    <citation type="submission" date="2022-10" db="EMBL/GenBank/DDBJ databases">
        <authorList>
            <person name="Byrne P K."/>
        </authorList>
    </citation>
    <scope>NUCLEOTIDE SEQUENCE</scope>
    <source>
        <strain evidence="2">IFO1815</strain>
    </source>
</reference>
<evidence type="ECO:0008006" key="4">
    <source>
        <dbReference type="Google" id="ProtNLM"/>
    </source>
</evidence>
<feature type="compositionally biased region" description="Polar residues" evidence="1">
    <location>
        <begin position="148"/>
        <end position="158"/>
    </location>
</feature>
<dbReference type="GeneID" id="80918507"/>
<dbReference type="RefSeq" id="XP_056082411.1">
    <property type="nucleotide sequence ID" value="XM_056222751.1"/>
</dbReference>
<evidence type="ECO:0000313" key="2">
    <source>
        <dbReference type="EMBL" id="CAI4039296.1"/>
    </source>
</evidence>
<dbReference type="Proteomes" id="UP001161438">
    <property type="component" value="Chromosome 7"/>
</dbReference>
<proteinExistence type="predicted"/>
<evidence type="ECO:0000256" key="1">
    <source>
        <dbReference type="SAM" id="MobiDB-lite"/>
    </source>
</evidence>
<feature type="region of interest" description="Disordered" evidence="1">
    <location>
        <begin position="1"/>
        <end position="99"/>
    </location>
</feature>
<feature type="compositionally biased region" description="Basic and acidic residues" evidence="1">
    <location>
        <begin position="75"/>
        <end position="95"/>
    </location>
</feature>
<dbReference type="AlphaFoldDB" id="A0AA35J0V8"/>
<dbReference type="EMBL" id="OX365763">
    <property type="protein sequence ID" value="CAI4039296.1"/>
    <property type="molecule type" value="Genomic_DNA"/>
</dbReference>
<keyword evidence="3" id="KW-1185">Reference proteome</keyword>
<sequence>MTDHHLNAPQLGSSPSFERSQDFLNIDEPPCAQETPSVSTFNLPGPSAPAQSVDKPVPMMRRRSTNYMDALNSREQARERESSIEEHAPGAERRSSGPMDFQNIIHNMQYKATNDSDLSHAGVDMGDSISHSPVGSRAGKKPIFKNSYLDSNSSNGNGTRIPRDSAPQLSTRRKSSFKYEDFKKDIYNQLHMFEDK</sequence>
<protein>
    <recommendedName>
        <fullName evidence="4">Inhibitor of glycogen debranching 1</fullName>
    </recommendedName>
</protein>